<keyword evidence="7 8" id="KW-0131">Cell cycle</keyword>
<keyword evidence="4 8" id="KW-0812">Transmembrane</keyword>
<keyword evidence="6 8" id="KW-0472">Membrane</keyword>
<evidence type="ECO:0000313" key="12">
    <source>
        <dbReference type="EMBL" id="VEJ09278.1"/>
    </source>
</evidence>
<feature type="domain" description="ZipA C-terminal FtsZ-binding" evidence="11">
    <location>
        <begin position="244"/>
        <end position="375"/>
    </location>
</feature>
<evidence type="ECO:0000256" key="1">
    <source>
        <dbReference type="ARBA" id="ARBA00022475"/>
    </source>
</evidence>
<feature type="compositionally biased region" description="Polar residues" evidence="10">
    <location>
        <begin position="128"/>
        <end position="147"/>
    </location>
</feature>
<comment type="similarity">
    <text evidence="8 9">Belongs to the ZipA family.</text>
</comment>
<evidence type="ECO:0000313" key="13">
    <source>
        <dbReference type="Proteomes" id="UP000279799"/>
    </source>
</evidence>
<evidence type="ECO:0000256" key="5">
    <source>
        <dbReference type="ARBA" id="ARBA00022989"/>
    </source>
</evidence>
<evidence type="ECO:0000256" key="8">
    <source>
        <dbReference type="HAMAP-Rule" id="MF_00509"/>
    </source>
</evidence>
<dbReference type="AlphaFoldDB" id="A0A448TTZ6"/>
<dbReference type="InterPro" id="IPR011919">
    <property type="entry name" value="Cell_div_ZipA"/>
</dbReference>
<keyword evidence="1 8" id="KW-1003">Cell membrane</keyword>
<comment type="subunit">
    <text evidence="8">Interacts with FtsZ via their C-terminal domains.</text>
</comment>
<comment type="function">
    <text evidence="8 9">Essential cell division protein that stabilizes the FtsZ protofilaments by cross-linking them and that serves as a cytoplasmic membrane anchor for the Z ring. Also required for the recruitment to the septal ring of downstream cell division proteins.</text>
</comment>
<dbReference type="GO" id="GO:0005886">
    <property type="term" value="C:plasma membrane"/>
    <property type="evidence" value="ECO:0007669"/>
    <property type="project" value="UniProtKB-SubCell"/>
</dbReference>
<protein>
    <recommendedName>
        <fullName evidence="8 9">Cell division protein ZipA</fullName>
    </recommendedName>
</protein>
<dbReference type="KEGG" id="adp:NCTC12871_00723"/>
<dbReference type="Pfam" id="PF04354">
    <property type="entry name" value="ZipA_C"/>
    <property type="match status" value="1"/>
</dbReference>
<gene>
    <name evidence="8 12" type="primary">zipA</name>
    <name evidence="12" type="ORF">NCTC12871_00723</name>
</gene>
<dbReference type="Proteomes" id="UP000279799">
    <property type="component" value="Chromosome"/>
</dbReference>
<dbReference type="RefSeq" id="WP_126599074.1">
    <property type="nucleotide sequence ID" value="NZ_LR134510.1"/>
</dbReference>
<dbReference type="PANTHER" id="PTHR38685">
    <property type="entry name" value="CELL DIVISION PROTEIN ZIPA"/>
    <property type="match status" value="1"/>
</dbReference>
<dbReference type="OrthoDB" id="7054914at2"/>
<feature type="transmembrane region" description="Helical" evidence="8">
    <location>
        <begin position="6"/>
        <end position="25"/>
    </location>
</feature>
<dbReference type="HAMAP" id="MF_00509">
    <property type="entry name" value="ZipA"/>
    <property type="match status" value="1"/>
</dbReference>
<evidence type="ECO:0000256" key="10">
    <source>
        <dbReference type="SAM" id="MobiDB-lite"/>
    </source>
</evidence>
<dbReference type="SMART" id="SM00771">
    <property type="entry name" value="ZipA_C"/>
    <property type="match status" value="1"/>
</dbReference>
<dbReference type="PANTHER" id="PTHR38685:SF1">
    <property type="entry name" value="CELL DIVISION PROTEIN ZIPA"/>
    <property type="match status" value="1"/>
</dbReference>
<evidence type="ECO:0000259" key="11">
    <source>
        <dbReference type="SMART" id="SM00771"/>
    </source>
</evidence>
<sequence length="376" mass="41994">MDLNTILIILGAIAVVILVVHGIWLNRQNKSKVFDNEDPMKSATDSVDLPTDGSAEMGTVENENFSQNAKDKETSGSLSAGNFVHKEKRKNIDEQIDITEDNTTLNADLSHITISLRDKPSQTDKNVKLSNDLNDNKSSAAREQIVQTKKKDQPKDIEMPSMPKNAESDENTPSVSVDTDVMTDEKEEKKAIKETPEIIQHVVDVETDKEDELPSTNIAEESLLPENETSPVEEVTEEELKQDTSNVIMLYVVAPDNSCFKGSDLHQALDKEGFLFGAQSIFHRHSEFNCHSPILFSLANLDGPGEFNPENMESMRTFGVAIFMETPVKYGSARTNLRFMINSAKALARDLGGYLLSDKQEPFTFDVEQEYLSRVF</sequence>
<dbReference type="GO" id="GO:0000917">
    <property type="term" value="P:division septum assembly"/>
    <property type="evidence" value="ECO:0007669"/>
    <property type="project" value="TreeGrafter"/>
</dbReference>
<keyword evidence="5 8" id="KW-1133">Transmembrane helix</keyword>
<proteinExistence type="inferred from homology"/>
<dbReference type="EMBL" id="LR134510">
    <property type="protein sequence ID" value="VEJ09278.1"/>
    <property type="molecule type" value="Genomic_DNA"/>
</dbReference>
<keyword evidence="2 8" id="KW-0997">Cell inner membrane</keyword>
<name>A0A448TTZ6_9PAST</name>
<accession>A0A448TTZ6</accession>
<evidence type="ECO:0000256" key="2">
    <source>
        <dbReference type="ARBA" id="ARBA00022519"/>
    </source>
</evidence>
<evidence type="ECO:0000256" key="4">
    <source>
        <dbReference type="ARBA" id="ARBA00022692"/>
    </source>
</evidence>
<reference evidence="12 13" key="1">
    <citation type="submission" date="2018-12" db="EMBL/GenBank/DDBJ databases">
        <authorList>
            <consortium name="Pathogen Informatics"/>
        </authorList>
    </citation>
    <scope>NUCLEOTIDE SEQUENCE [LARGE SCALE GENOMIC DNA]</scope>
    <source>
        <strain evidence="12 13">NCTC12871</strain>
    </source>
</reference>
<evidence type="ECO:0000256" key="6">
    <source>
        <dbReference type="ARBA" id="ARBA00023136"/>
    </source>
</evidence>
<feature type="region of interest" description="Disordered" evidence="10">
    <location>
        <begin position="119"/>
        <end position="181"/>
    </location>
</feature>
<evidence type="ECO:0000256" key="9">
    <source>
        <dbReference type="RuleBase" id="RU003612"/>
    </source>
</evidence>
<evidence type="ECO:0000256" key="7">
    <source>
        <dbReference type="ARBA" id="ARBA00023306"/>
    </source>
</evidence>
<organism evidence="12 13">
    <name type="scientific">Actinobacillus delphinicola</name>
    <dbReference type="NCBI Taxonomy" id="51161"/>
    <lineage>
        <taxon>Bacteria</taxon>
        <taxon>Pseudomonadati</taxon>
        <taxon>Pseudomonadota</taxon>
        <taxon>Gammaproteobacteria</taxon>
        <taxon>Pasteurellales</taxon>
        <taxon>Pasteurellaceae</taxon>
        <taxon>Actinobacillus</taxon>
    </lineage>
</organism>
<dbReference type="Gene3D" id="3.30.1400.10">
    <property type="entry name" value="ZipA, C-terminal FtsZ-binding domain"/>
    <property type="match status" value="1"/>
</dbReference>
<dbReference type="InterPro" id="IPR007449">
    <property type="entry name" value="ZipA_FtsZ-bd_C"/>
</dbReference>
<dbReference type="InterPro" id="IPR036765">
    <property type="entry name" value="ZipA_FtsZ-bd_C_sf"/>
</dbReference>
<evidence type="ECO:0000256" key="3">
    <source>
        <dbReference type="ARBA" id="ARBA00022618"/>
    </source>
</evidence>
<feature type="compositionally biased region" description="Basic and acidic residues" evidence="10">
    <location>
        <begin position="149"/>
        <end position="158"/>
    </location>
</feature>
<dbReference type="NCBIfam" id="TIGR02205">
    <property type="entry name" value="septum_zipA"/>
    <property type="match status" value="1"/>
</dbReference>
<dbReference type="SUPFAM" id="SSF64383">
    <property type="entry name" value="Cell-division protein ZipA, C-terminal domain"/>
    <property type="match status" value="1"/>
</dbReference>
<comment type="subcellular location">
    <subcellularLocation>
        <location evidence="8">Cell inner membrane</location>
        <topology evidence="8">Single-pass type I membrane protein</topology>
    </subcellularLocation>
    <text evidence="8">Localizes to the Z ring in an FtsZ-dependent manner.</text>
</comment>
<dbReference type="GO" id="GO:0043093">
    <property type="term" value="P:FtsZ-dependent cytokinesis"/>
    <property type="evidence" value="ECO:0007669"/>
    <property type="project" value="UniProtKB-UniRule"/>
</dbReference>
<keyword evidence="3 8" id="KW-0132">Cell division</keyword>
<keyword evidence="13" id="KW-1185">Reference proteome</keyword>
<dbReference type="GO" id="GO:0032153">
    <property type="term" value="C:cell division site"/>
    <property type="evidence" value="ECO:0007669"/>
    <property type="project" value="UniProtKB-UniRule"/>
</dbReference>
<feature type="region of interest" description="Disordered" evidence="10">
    <location>
        <begin position="35"/>
        <end position="78"/>
    </location>
</feature>